<dbReference type="OMA" id="MSGRYHT"/>
<feature type="region of interest" description="Disordered" evidence="14">
    <location>
        <begin position="1"/>
        <end position="22"/>
    </location>
</feature>
<evidence type="ECO:0000313" key="18">
    <source>
        <dbReference type="Proteomes" id="UP000000311"/>
    </source>
</evidence>
<dbReference type="PROSITE" id="PS50102">
    <property type="entry name" value="RRM"/>
    <property type="match status" value="1"/>
</dbReference>
<proteinExistence type="predicted"/>
<keyword evidence="8 13" id="KW-0694">RNA-binding</keyword>
<keyword evidence="3" id="KW-0217">Developmental protein</keyword>
<dbReference type="InterPro" id="IPR012677">
    <property type="entry name" value="Nucleotide-bd_a/b_plait_sf"/>
</dbReference>
<dbReference type="GO" id="GO:0003723">
    <property type="term" value="F:RNA binding"/>
    <property type="evidence" value="ECO:0007669"/>
    <property type="project" value="UniProtKB-UniRule"/>
</dbReference>
<dbReference type="InterPro" id="IPR036638">
    <property type="entry name" value="HLH_DNA-bd_sf"/>
</dbReference>
<feature type="region of interest" description="Disordered" evidence="14">
    <location>
        <begin position="353"/>
        <end position="398"/>
    </location>
</feature>
<feature type="region of interest" description="Disordered" evidence="14">
    <location>
        <begin position="646"/>
        <end position="823"/>
    </location>
</feature>
<evidence type="ECO:0000256" key="12">
    <source>
        <dbReference type="ARBA" id="ARBA00023242"/>
    </source>
</evidence>
<keyword evidence="10" id="KW-0238">DNA-binding</keyword>
<protein>
    <submittedName>
        <fullName evidence="17">Protein boule</fullName>
    </submittedName>
</protein>
<evidence type="ECO:0000256" key="7">
    <source>
        <dbReference type="ARBA" id="ARBA00022871"/>
    </source>
</evidence>
<feature type="compositionally biased region" description="Low complexity" evidence="14">
    <location>
        <begin position="706"/>
        <end position="721"/>
    </location>
</feature>
<evidence type="ECO:0000256" key="2">
    <source>
        <dbReference type="ARBA" id="ARBA00004496"/>
    </source>
</evidence>
<feature type="compositionally biased region" description="Low complexity" evidence="14">
    <location>
        <begin position="353"/>
        <end position="366"/>
    </location>
</feature>
<dbReference type="SUPFAM" id="SSF54928">
    <property type="entry name" value="RNA-binding domain, RBD"/>
    <property type="match status" value="1"/>
</dbReference>
<dbReference type="InterPro" id="IPR035979">
    <property type="entry name" value="RBD_domain_sf"/>
</dbReference>
<feature type="compositionally biased region" description="Polar residues" evidence="14">
    <location>
        <begin position="460"/>
        <end position="486"/>
    </location>
</feature>
<feature type="compositionally biased region" description="Pro residues" evidence="14">
    <location>
        <begin position="276"/>
        <end position="288"/>
    </location>
</feature>
<feature type="region of interest" description="Disordered" evidence="14">
    <location>
        <begin position="849"/>
        <end position="886"/>
    </location>
</feature>
<dbReference type="InParanoid" id="E2AP53"/>
<keyword evidence="9" id="KW-0805">Transcription regulation</keyword>
<feature type="compositionally biased region" description="Polar residues" evidence="14">
    <location>
        <begin position="506"/>
        <end position="548"/>
    </location>
</feature>
<feature type="region of interest" description="Disordered" evidence="14">
    <location>
        <begin position="86"/>
        <end position="109"/>
    </location>
</feature>
<feature type="compositionally biased region" description="Low complexity" evidence="14">
    <location>
        <begin position="91"/>
        <end position="109"/>
    </location>
</feature>
<evidence type="ECO:0000259" key="15">
    <source>
        <dbReference type="PROSITE" id="PS50102"/>
    </source>
</evidence>
<dbReference type="AlphaFoldDB" id="E2AP53"/>
<feature type="region of interest" description="Disordered" evidence="14">
    <location>
        <begin position="266"/>
        <end position="339"/>
    </location>
</feature>
<gene>
    <name evidence="17" type="ORF">EAG_03906</name>
</gene>
<dbReference type="InterPro" id="IPR011598">
    <property type="entry name" value="bHLH_dom"/>
</dbReference>
<keyword evidence="12" id="KW-0539">Nucleus</keyword>
<feature type="domain" description="BHLH" evidence="16">
    <location>
        <begin position="10"/>
        <end position="62"/>
    </location>
</feature>
<dbReference type="Gene3D" id="4.10.280.10">
    <property type="entry name" value="Helix-loop-helix DNA-binding domain"/>
    <property type="match status" value="1"/>
</dbReference>
<keyword evidence="7" id="KW-0744">Spermatogenesis</keyword>
<dbReference type="GO" id="GO:0051321">
    <property type="term" value="P:meiotic cell cycle"/>
    <property type="evidence" value="ECO:0007669"/>
    <property type="project" value="UniProtKB-ARBA"/>
</dbReference>
<keyword evidence="5" id="KW-0221">Differentiation</keyword>
<evidence type="ECO:0000256" key="5">
    <source>
        <dbReference type="ARBA" id="ARBA00022782"/>
    </source>
</evidence>
<dbReference type="PANTHER" id="PTHR23349">
    <property type="entry name" value="BASIC HELIX-LOOP-HELIX TRANSCRIPTION FACTOR, TWIST"/>
    <property type="match status" value="1"/>
</dbReference>
<feature type="compositionally biased region" description="Polar residues" evidence="14">
    <location>
        <begin position="793"/>
        <end position="807"/>
    </location>
</feature>
<dbReference type="SMART" id="SM00353">
    <property type="entry name" value="HLH"/>
    <property type="match status" value="1"/>
</dbReference>
<dbReference type="FunFam" id="3.30.70.330:FF:000167">
    <property type="entry name" value="protein boule-like isoform X1"/>
    <property type="match status" value="1"/>
</dbReference>
<evidence type="ECO:0000256" key="10">
    <source>
        <dbReference type="ARBA" id="ARBA00023125"/>
    </source>
</evidence>
<sequence length="898" mass="95534">MATRKEETTKQRYQANARERDRTHSVNTAFTVLRTLIPTEPADRKLSKIETLRLASSYISHLDAILIAGAIDQPCSRLLKNSDVYSTRPQSSASTGGTEGSSPASSPASAASLTMAAPKYGTLVPNRIFVGGISASTSEAELAQLFSAYGNVKATKIISDRAGVSKGYGFVTFETEEEAKRLQQEAECIVLRERKLNIAPAIKKQPFSRSFDGSTGSPPSVPTSTYYYANGMGLAYQNGMTFYNTAAPAPATSIAPPTDPGTIYQATGVFGATSPPTGPPPPLPPPHPTHFYAPAAPPPHHHPPVQAGPPPPPAQVDHLYYPFATGPHPALPPPPHASMGLTEQQLLLYTTDATSCQQTSTSDSQTVPQEDSRPTPSHSEQPHGETQQASSGSPATPLVPLMPVKFPVSGRYHANYHPIAIHTAPQNDSEDCTSPMHCRAILYPTVYISHTHAPPPYTHHNASSGSLLPTPFSASPRQSNYDINTKTHGHNSRDCSGNKYIGGQGSNNNLRGQGNQSHGYSLNTHASKSQNTQSGSQSHNSGRCSGNIGTADGFSHKYSTIAVSSRLPVQYNRRTAGSNVGSSAILRSGSGGYGSSQAAHKFNHSTASNYGGSHKSSNAIHGYEYSSNGRARNYSDDQYYEIGAAGNNRSMGNGGYGSTNRRNYLSNNNYRGGAARLTDLHVGSDNNDRPNNNDAPKTDNAAVVVTSTTSTTTTTLSSRLSPAERTNADNNTSKDAQEKPASPPPAPYSPMTRPLPTLSPPTPQVQFYAPVQNRYQPPSMPSSQPQQQQQQSINSQRSRYSVGQTLANRKPSDKYSNATGSSQTMLRQSAKYKVNGIMQTATTTVTSKLADDNLGGAGDGPGRLPITPPGTPRASGHPAAGDQNQLSDTCHQMQALTL</sequence>
<dbReference type="OrthoDB" id="6106870at2759"/>
<reference evidence="17 18" key="1">
    <citation type="journal article" date="2010" name="Science">
        <title>Genomic comparison of the ants Camponotus floridanus and Harpegnathos saltator.</title>
        <authorList>
            <person name="Bonasio R."/>
            <person name="Zhang G."/>
            <person name="Ye C."/>
            <person name="Mutti N.S."/>
            <person name="Fang X."/>
            <person name="Qin N."/>
            <person name="Donahue G."/>
            <person name="Yang P."/>
            <person name="Li Q."/>
            <person name="Li C."/>
            <person name="Zhang P."/>
            <person name="Huang Z."/>
            <person name="Berger S.L."/>
            <person name="Reinberg D."/>
            <person name="Wang J."/>
            <person name="Liebig J."/>
        </authorList>
    </citation>
    <scope>NUCLEOTIDE SEQUENCE [LARGE SCALE GENOMIC DNA]</scope>
    <source>
        <strain evidence="18">C129</strain>
    </source>
</reference>
<feature type="region of interest" description="Disordered" evidence="14">
    <location>
        <begin position="458"/>
        <end position="548"/>
    </location>
</feature>
<dbReference type="EMBL" id="GL441452">
    <property type="protein sequence ID" value="EFN64789.1"/>
    <property type="molecule type" value="Genomic_DNA"/>
</dbReference>
<feature type="compositionally biased region" description="Polar residues" evidence="14">
    <location>
        <begin position="374"/>
        <end position="394"/>
    </location>
</feature>
<feature type="domain" description="RRM" evidence="15">
    <location>
        <begin position="126"/>
        <end position="203"/>
    </location>
</feature>
<dbReference type="CDD" id="cd11465">
    <property type="entry name" value="bHLH_TS_scleraxis_like"/>
    <property type="match status" value="1"/>
</dbReference>
<evidence type="ECO:0000259" key="16">
    <source>
        <dbReference type="PROSITE" id="PS50888"/>
    </source>
</evidence>
<evidence type="ECO:0000256" key="9">
    <source>
        <dbReference type="ARBA" id="ARBA00023015"/>
    </source>
</evidence>
<evidence type="ECO:0000256" key="11">
    <source>
        <dbReference type="ARBA" id="ARBA00023163"/>
    </source>
</evidence>
<organism evidence="18">
    <name type="scientific">Camponotus floridanus</name>
    <name type="common">Florida carpenter ant</name>
    <dbReference type="NCBI Taxonomy" id="104421"/>
    <lineage>
        <taxon>Eukaryota</taxon>
        <taxon>Metazoa</taxon>
        <taxon>Ecdysozoa</taxon>
        <taxon>Arthropoda</taxon>
        <taxon>Hexapoda</taxon>
        <taxon>Insecta</taxon>
        <taxon>Pterygota</taxon>
        <taxon>Neoptera</taxon>
        <taxon>Endopterygota</taxon>
        <taxon>Hymenoptera</taxon>
        <taxon>Apocrita</taxon>
        <taxon>Aculeata</taxon>
        <taxon>Formicoidea</taxon>
        <taxon>Formicidae</taxon>
        <taxon>Formicinae</taxon>
        <taxon>Camponotus</taxon>
    </lineage>
</organism>
<keyword evidence="4" id="KW-0963">Cytoplasm</keyword>
<evidence type="ECO:0000256" key="8">
    <source>
        <dbReference type="ARBA" id="ARBA00022884"/>
    </source>
</evidence>
<dbReference type="Pfam" id="PF00076">
    <property type="entry name" value="RRM_1"/>
    <property type="match status" value="1"/>
</dbReference>
<feature type="compositionally biased region" description="Polar residues" evidence="14">
    <location>
        <begin position="814"/>
        <end position="823"/>
    </location>
</feature>
<evidence type="ECO:0000256" key="14">
    <source>
        <dbReference type="SAM" id="MobiDB-lite"/>
    </source>
</evidence>
<dbReference type="GO" id="GO:0006417">
    <property type="term" value="P:regulation of translation"/>
    <property type="evidence" value="ECO:0007669"/>
    <property type="project" value="UniProtKB-KW"/>
</dbReference>
<feature type="compositionally biased region" description="Basic and acidic residues" evidence="14">
    <location>
        <begin position="1"/>
        <end position="10"/>
    </location>
</feature>
<evidence type="ECO:0000256" key="13">
    <source>
        <dbReference type="PROSITE-ProRule" id="PRU00176"/>
    </source>
</evidence>
<dbReference type="GO" id="GO:0005737">
    <property type="term" value="C:cytoplasm"/>
    <property type="evidence" value="ECO:0007669"/>
    <property type="project" value="UniProtKB-SubCell"/>
</dbReference>
<dbReference type="GO" id="GO:0046983">
    <property type="term" value="F:protein dimerization activity"/>
    <property type="evidence" value="ECO:0007669"/>
    <property type="project" value="InterPro"/>
</dbReference>
<dbReference type="Pfam" id="PF00010">
    <property type="entry name" value="HLH"/>
    <property type="match status" value="1"/>
</dbReference>
<dbReference type="GO" id="GO:0005634">
    <property type="term" value="C:nucleus"/>
    <property type="evidence" value="ECO:0007669"/>
    <property type="project" value="UniProtKB-SubCell"/>
</dbReference>
<dbReference type="FunFam" id="4.10.280.10:FF:000010">
    <property type="entry name" value="Scleraxis bHLH transcription factor"/>
    <property type="match status" value="1"/>
</dbReference>
<accession>E2AP53</accession>
<dbReference type="GO" id="GO:0000977">
    <property type="term" value="F:RNA polymerase II transcription regulatory region sequence-specific DNA binding"/>
    <property type="evidence" value="ECO:0007669"/>
    <property type="project" value="TreeGrafter"/>
</dbReference>
<keyword evidence="6" id="KW-0810">Translation regulation</keyword>
<dbReference type="SMART" id="SM00360">
    <property type="entry name" value="RRM"/>
    <property type="match status" value="1"/>
</dbReference>
<dbReference type="STRING" id="104421.E2AP53"/>
<evidence type="ECO:0000256" key="1">
    <source>
        <dbReference type="ARBA" id="ARBA00004123"/>
    </source>
</evidence>
<dbReference type="Gene3D" id="3.30.70.330">
    <property type="match status" value="1"/>
</dbReference>
<feature type="compositionally biased region" description="Low complexity" evidence="14">
    <location>
        <begin position="660"/>
        <end position="671"/>
    </location>
</feature>
<dbReference type="Proteomes" id="UP000000311">
    <property type="component" value="Unassembled WGS sequence"/>
</dbReference>
<evidence type="ECO:0000256" key="4">
    <source>
        <dbReference type="ARBA" id="ARBA00022490"/>
    </source>
</evidence>
<evidence type="ECO:0000313" key="17">
    <source>
        <dbReference type="EMBL" id="EFN64789.1"/>
    </source>
</evidence>
<evidence type="ECO:0000256" key="3">
    <source>
        <dbReference type="ARBA" id="ARBA00022473"/>
    </source>
</evidence>
<dbReference type="GO" id="GO:0007283">
    <property type="term" value="P:spermatogenesis"/>
    <property type="evidence" value="ECO:0007669"/>
    <property type="project" value="UniProtKB-KW"/>
</dbReference>
<dbReference type="InterPro" id="IPR050283">
    <property type="entry name" value="E-box_TF_Regulators"/>
</dbReference>
<dbReference type="SUPFAM" id="SSF47459">
    <property type="entry name" value="HLH, helix-loop-helix DNA-binding domain"/>
    <property type="match status" value="1"/>
</dbReference>
<comment type="subcellular location">
    <subcellularLocation>
        <location evidence="2">Cytoplasm</location>
    </subcellularLocation>
    <subcellularLocation>
        <location evidence="1">Nucleus</location>
    </subcellularLocation>
</comment>
<dbReference type="InterPro" id="IPR000504">
    <property type="entry name" value="RRM_dom"/>
</dbReference>
<dbReference type="GO" id="GO:0000981">
    <property type="term" value="F:DNA-binding transcription factor activity, RNA polymerase II-specific"/>
    <property type="evidence" value="ECO:0007669"/>
    <property type="project" value="TreeGrafter"/>
</dbReference>
<dbReference type="GO" id="GO:0030154">
    <property type="term" value="P:cell differentiation"/>
    <property type="evidence" value="ECO:0007669"/>
    <property type="project" value="UniProtKB-KW"/>
</dbReference>
<dbReference type="PROSITE" id="PS50888">
    <property type="entry name" value="BHLH"/>
    <property type="match status" value="1"/>
</dbReference>
<dbReference type="CDD" id="cd12412">
    <property type="entry name" value="RRM_DAZL_BOULE"/>
    <property type="match status" value="1"/>
</dbReference>
<dbReference type="InterPro" id="IPR034988">
    <property type="entry name" value="DAZ_BOULE_RRM"/>
</dbReference>
<name>E2AP53_CAMFO</name>
<keyword evidence="11" id="KW-0804">Transcription</keyword>
<dbReference type="PANTHER" id="PTHR23349:SF42">
    <property type="entry name" value="BHLH DOMAIN-CONTAINING PROTEIN"/>
    <property type="match status" value="1"/>
</dbReference>
<feature type="compositionally biased region" description="Low complexity" evidence="14">
    <location>
        <begin position="781"/>
        <end position="792"/>
    </location>
</feature>
<evidence type="ECO:0000256" key="6">
    <source>
        <dbReference type="ARBA" id="ARBA00022845"/>
    </source>
</evidence>
<keyword evidence="18" id="KW-1185">Reference proteome</keyword>